<comment type="caution">
    <text evidence="3">The sequence shown here is derived from an EMBL/GenBank/DDBJ whole genome shotgun (WGS) entry which is preliminary data.</text>
</comment>
<sequence length="119" mass="13200">MITCSVNQVKKMYGGNAIFKNISFEMKEGARVGLVGRNGSGKTTLLRLLNGDITPDAGQIHWKKGTEVGYLAQIPSFPHSFTTKDVLKTAFTGLLQLEEKMRNLEETMSKETEEKTCKS</sequence>
<feature type="domain" description="ABC transporter" evidence="2">
    <location>
        <begin position="19"/>
        <end position="96"/>
    </location>
</feature>
<dbReference type="Gene3D" id="3.40.50.300">
    <property type="entry name" value="P-loop containing nucleotide triphosphate hydrolases"/>
    <property type="match status" value="1"/>
</dbReference>
<dbReference type="PANTHER" id="PTHR42855">
    <property type="entry name" value="ABC TRANSPORTER ATP-BINDING SUBUNIT"/>
    <property type="match status" value="1"/>
</dbReference>
<proteinExistence type="predicted"/>
<feature type="coiled-coil region" evidence="1">
    <location>
        <begin position="87"/>
        <end position="114"/>
    </location>
</feature>
<organism evidence="3 4">
    <name type="scientific">Virgibacillus alimentarius</name>
    <dbReference type="NCBI Taxonomy" id="698769"/>
    <lineage>
        <taxon>Bacteria</taxon>
        <taxon>Bacillati</taxon>
        <taxon>Bacillota</taxon>
        <taxon>Bacilli</taxon>
        <taxon>Bacillales</taxon>
        <taxon>Bacillaceae</taxon>
        <taxon>Virgibacillus</taxon>
    </lineage>
</organism>
<name>A0ABS4S7D1_9BACI</name>
<dbReference type="InterPro" id="IPR051309">
    <property type="entry name" value="ABCF_ATPase"/>
</dbReference>
<dbReference type="InterPro" id="IPR003439">
    <property type="entry name" value="ABC_transporter-like_ATP-bd"/>
</dbReference>
<keyword evidence="1" id="KW-0175">Coiled coil</keyword>
<dbReference type="Pfam" id="PF00005">
    <property type="entry name" value="ABC_tran"/>
    <property type="match status" value="1"/>
</dbReference>
<dbReference type="SUPFAM" id="SSF52540">
    <property type="entry name" value="P-loop containing nucleoside triphosphate hydrolases"/>
    <property type="match status" value="1"/>
</dbReference>
<dbReference type="EMBL" id="JAGIKX010000004">
    <property type="protein sequence ID" value="MBP2256981.1"/>
    <property type="molecule type" value="Genomic_DNA"/>
</dbReference>
<dbReference type="PANTHER" id="PTHR42855:SF2">
    <property type="entry name" value="DRUG RESISTANCE ABC TRANSPORTER,ATP-BINDING PROTEIN"/>
    <property type="match status" value="1"/>
</dbReference>
<dbReference type="InterPro" id="IPR027417">
    <property type="entry name" value="P-loop_NTPase"/>
</dbReference>
<dbReference type="Proteomes" id="UP001519294">
    <property type="component" value="Unassembled WGS sequence"/>
</dbReference>
<keyword evidence="4" id="KW-1185">Reference proteome</keyword>
<reference evidence="3 4" key="1">
    <citation type="submission" date="2021-03" db="EMBL/GenBank/DDBJ databases">
        <title>Genomic Encyclopedia of Type Strains, Phase IV (KMG-IV): sequencing the most valuable type-strain genomes for metagenomic binning, comparative biology and taxonomic classification.</title>
        <authorList>
            <person name="Goeker M."/>
        </authorList>
    </citation>
    <scope>NUCLEOTIDE SEQUENCE [LARGE SCALE GENOMIC DNA]</scope>
    <source>
        <strain evidence="3 4">DSM 25790</strain>
    </source>
</reference>
<evidence type="ECO:0000259" key="2">
    <source>
        <dbReference type="Pfam" id="PF00005"/>
    </source>
</evidence>
<accession>A0ABS4S7D1</accession>
<evidence type="ECO:0000256" key="1">
    <source>
        <dbReference type="SAM" id="Coils"/>
    </source>
</evidence>
<evidence type="ECO:0000313" key="3">
    <source>
        <dbReference type="EMBL" id="MBP2256981.1"/>
    </source>
</evidence>
<protein>
    <submittedName>
        <fullName evidence="3">ATPase subunit of ABC transporter with duplicated ATPase domains</fullName>
    </submittedName>
</protein>
<evidence type="ECO:0000313" key="4">
    <source>
        <dbReference type="Proteomes" id="UP001519294"/>
    </source>
</evidence>
<gene>
    <name evidence="3" type="ORF">J2Z81_000925</name>
</gene>